<keyword evidence="1" id="KW-0805">Transcription regulation</keyword>
<evidence type="ECO:0000313" key="6">
    <source>
        <dbReference type="Proteomes" id="UP001500851"/>
    </source>
</evidence>
<evidence type="ECO:0000313" key="5">
    <source>
        <dbReference type="EMBL" id="GAA1779907.1"/>
    </source>
</evidence>
<dbReference type="InterPro" id="IPR000524">
    <property type="entry name" value="Tscrpt_reg_HTH_GntR"/>
</dbReference>
<dbReference type="SUPFAM" id="SSF46785">
    <property type="entry name" value="Winged helix' DNA-binding domain"/>
    <property type="match status" value="1"/>
</dbReference>
<dbReference type="PANTHER" id="PTHR43537:SF52">
    <property type="entry name" value="FATTY ACID METABOLISM REGULATOR PROTEIN"/>
    <property type="match status" value="1"/>
</dbReference>
<feature type="domain" description="HTH gntR-type" evidence="4">
    <location>
        <begin position="14"/>
        <end position="81"/>
    </location>
</feature>
<dbReference type="Gene3D" id="1.10.10.10">
    <property type="entry name" value="Winged helix-like DNA-binding domain superfamily/Winged helix DNA-binding domain"/>
    <property type="match status" value="1"/>
</dbReference>
<gene>
    <name evidence="5" type="ORF">GCM10009768_05970</name>
</gene>
<dbReference type="RefSeq" id="WP_344029110.1">
    <property type="nucleotide sequence ID" value="NZ_BAAAOB010000001.1"/>
</dbReference>
<keyword evidence="3" id="KW-0804">Transcription</keyword>
<dbReference type="PROSITE" id="PS50949">
    <property type="entry name" value="HTH_GNTR"/>
    <property type="match status" value="1"/>
</dbReference>
<comment type="caution">
    <text evidence="5">The sequence shown here is derived from an EMBL/GenBank/DDBJ whole genome shotgun (WGS) entry which is preliminary data.</text>
</comment>
<dbReference type="PANTHER" id="PTHR43537">
    <property type="entry name" value="TRANSCRIPTIONAL REGULATOR, GNTR FAMILY"/>
    <property type="match status" value="1"/>
</dbReference>
<name>A0ABN2L8Z7_9MICO</name>
<accession>A0ABN2L8Z7</accession>
<reference evidence="5 6" key="1">
    <citation type="journal article" date="2019" name="Int. J. Syst. Evol. Microbiol.">
        <title>The Global Catalogue of Microorganisms (GCM) 10K type strain sequencing project: providing services to taxonomists for standard genome sequencing and annotation.</title>
        <authorList>
            <consortium name="The Broad Institute Genomics Platform"/>
            <consortium name="The Broad Institute Genome Sequencing Center for Infectious Disease"/>
            <person name="Wu L."/>
            <person name="Ma J."/>
        </authorList>
    </citation>
    <scope>NUCLEOTIDE SEQUENCE [LARGE SCALE GENOMIC DNA]</scope>
    <source>
        <strain evidence="5 6">JCM 14736</strain>
    </source>
</reference>
<evidence type="ECO:0000256" key="1">
    <source>
        <dbReference type="ARBA" id="ARBA00023015"/>
    </source>
</evidence>
<organism evidence="5 6">
    <name type="scientific">Leucobacter iarius</name>
    <dbReference type="NCBI Taxonomy" id="333963"/>
    <lineage>
        <taxon>Bacteria</taxon>
        <taxon>Bacillati</taxon>
        <taxon>Actinomycetota</taxon>
        <taxon>Actinomycetes</taxon>
        <taxon>Micrococcales</taxon>
        <taxon>Microbacteriaceae</taxon>
        <taxon>Leucobacter</taxon>
    </lineage>
</organism>
<sequence>MPAPTTRRPVAKRRLLKDEAHDAIQAAILDGTFAPGEKLDDQALTQWLGISRSPIREALNLLASEGFVEIQAQSSTSVVTPDPEQIEYATQALGVLVGGALQLAIPAFTEAERAETVRLIEAGLLSVERRDAREYYSVMGVGFAEYVIAHCPNPIVAGIAGNSVPALVFRIRIAGDLRTPNWDLLASGWTRVRFAVLEGDLESAERAFAELYRLPLASAEWAPAQWAESRG</sequence>
<keyword evidence="2" id="KW-0238">DNA-binding</keyword>
<dbReference type="Proteomes" id="UP001500851">
    <property type="component" value="Unassembled WGS sequence"/>
</dbReference>
<dbReference type="EMBL" id="BAAAOB010000001">
    <property type="protein sequence ID" value="GAA1779907.1"/>
    <property type="molecule type" value="Genomic_DNA"/>
</dbReference>
<dbReference type="Pfam" id="PF00392">
    <property type="entry name" value="GntR"/>
    <property type="match status" value="1"/>
</dbReference>
<protein>
    <submittedName>
        <fullName evidence="5">GntR family transcriptional regulator</fullName>
    </submittedName>
</protein>
<proteinExistence type="predicted"/>
<evidence type="ECO:0000256" key="2">
    <source>
        <dbReference type="ARBA" id="ARBA00023125"/>
    </source>
</evidence>
<dbReference type="InterPro" id="IPR036388">
    <property type="entry name" value="WH-like_DNA-bd_sf"/>
</dbReference>
<evidence type="ECO:0000256" key="3">
    <source>
        <dbReference type="ARBA" id="ARBA00023163"/>
    </source>
</evidence>
<keyword evidence="6" id="KW-1185">Reference proteome</keyword>
<dbReference type="CDD" id="cd07377">
    <property type="entry name" value="WHTH_GntR"/>
    <property type="match status" value="1"/>
</dbReference>
<dbReference type="SMART" id="SM00345">
    <property type="entry name" value="HTH_GNTR"/>
    <property type="match status" value="1"/>
</dbReference>
<dbReference type="InterPro" id="IPR036390">
    <property type="entry name" value="WH_DNA-bd_sf"/>
</dbReference>
<evidence type="ECO:0000259" key="4">
    <source>
        <dbReference type="PROSITE" id="PS50949"/>
    </source>
</evidence>